<evidence type="ECO:0000313" key="3">
    <source>
        <dbReference type="EMBL" id="VDN40977.1"/>
    </source>
</evidence>
<dbReference type="OrthoDB" id="524326at2759"/>
<protein>
    <submittedName>
        <fullName evidence="5">DEP domain-containing protein</fullName>
    </submittedName>
</protein>
<feature type="compositionally biased region" description="Basic and acidic residues" evidence="1">
    <location>
        <begin position="121"/>
        <end position="130"/>
    </location>
</feature>
<sequence length="173" mass="19688">MLILLQLLMLILLQWNGMLRRFRTAIPVEHCNSFIRKSMDSRPVKQSSKTNCSKLLAIYLEMGLFYTVQCSNEPFKESELYRFSVERSASTTVLVRRAASFNEQYKSAHKSDVPELAATAENKESEERLKVNNSATASESLQTQNPEDLQGVNSKRSSSQTLQYDNENALLSQ</sequence>
<feature type="compositionally biased region" description="Polar residues" evidence="1">
    <location>
        <begin position="131"/>
        <end position="173"/>
    </location>
</feature>
<dbReference type="AlphaFoldDB" id="A0A183EQ56"/>
<evidence type="ECO:0000313" key="4">
    <source>
        <dbReference type="Proteomes" id="UP000271098"/>
    </source>
</evidence>
<feature type="region of interest" description="Disordered" evidence="1">
    <location>
        <begin position="119"/>
        <end position="173"/>
    </location>
</feature>
<reference evidence="3 4" key="2">
    <citation type="submission" date="2018-11" db="EMBL/GenBank/DDBJ databases">
        <authorList>
            <consortium name="Pathogen Informatics"/>
        </authorList>
    </citation>
    <scope>NUCLEOTIDE SEQUENCE [LARGE SCALE GENOMIC DNA]</scope>
</reference>
<dbReference type="Proteomes" id="UP000271098">
    <property type="component" value="Unassembled WGS sequence"/>
</dbReference>
<keyword evidence="4" id="KW-1185">Reference proteome</keyword>
<reference evidence="5" key="1">
    <citation type="submission" date="2016-06" db="UniProtKB">
        <authorList>
            <consortium name="WormBaseParasite"/>
        </authorList>
    </citation>
    <scope>IDENTIFICATION</scope>
</reference>
<gene>
    <name evidence="3" type="ORF">GPUH_LOCUS23097</name>
</gene>
<dbReference type="WBParaSite" id="GPUH_0002312601-mRNA-1">
    <property type="protein sequence ID" value="GPUH_0002312601-mRNA-1"/>
    <property type="gene ID" value="GPUH_0002312601"/>
</dbReference>
<keyword evidence="2" id="KW-0732">Signal</keyword>
<dbReference type="EMBL" id="UYRT01096793">
    <property type="protein sequence ID" value="VDN40977.1"/>
    <property type="molecule type" value="Genomic_DNA"/>
</dbReference>
<feature type="signal peptide" evidence="2">
    <location>
        <begin position="1"/>
        <end position="19"/>
    </location>
</feature>
<name>A0A183EQ56_9BILA</name>
<evidence type="ECO:0000313" key="5">
    <source>
        <dbReference type="WBParaSite" id="GPUH_0002312601-mRNA-1"/>
    </source>
</evidence>
<evidence type="ECO:0000256" key="2">
    <source>
        <dbReference type="SAM" id="SignalP"/>
    </source>
</evidence>
<evidence type="ECO:0000256" key="1">
    <source>
        <dbReference type="SAM" id="MobiDB-lite"/>
    </source>
</evidence>
<feature type="chain" id="PRO_5043139237" evidence="2">
    <location>
        <begin position="20"/>
        <end position="173"/>
    </location>
</feature>
<proteinExistence type="predicted"/>
<organism evidence="5">
    <name type="scientific">Gongylonema pulchrum</name>
    <dbReference type="NCBI Taxonomy" id="637853"/>
    <lineage>
        <taxon>Eukaryota</taxon>
        <taxon>Metazoa</taxon>
        <taxon>Ecdysozoa</taxon>
        <taxon>Nematoda</taxon>
        <taxon>Chromadorea</taxon>
        <taxon>Rhabditida</taxon>
        <taxon>Spirurina</taxon>
        <taxon>Spiruromorpha</taxon>
        <taxon>Spiruroidea</taxon>
        <taxon>Gongylonematidae</taxon>
        <taxon>Gongylonema</taxon>
    </lineage>
</organism>
<accession>A0A183EQ56</accession>